<evidence type="ECO:0000313" key="2">
    <source>
        <dbReference type="Proteomes" id="UP000276133"/>
    </source>
</evidence>
<evidence type="ECO:0000313" key="1">
    <source>
        <dbReference type="EMBL" id="RMZ96143.1"/>
    </source>
</evidence>
<keyword evidence="2" id="KW-1185">Reference proteome</keyword>
<sequence length="69" mass="8291">MDKFFLFEFYQLTFLNFYSPAAKKRATSQTGLKYFFVMTNDINKNKPNGIDFFTYKFKRRGIDHVVDNN</sequence>
<organism evidence="1 2">
    <name type="scientific">Brachionus plicatilis</name>
    <name type="common">Marine rotifer</name>
    <name type="synonym">Brachionus muelleri</name>
    <dbReference type="NCBI Taxonomy" id="10195"/>
    <lineage>
        <taxon>Eukaryota</taxon>
        <taxon>Metazoa</taxon>
        <taxon>Spiralia</taxon>
        <taxon>Gnathifera</taxon>
        <taxon>Rotifera</taxon>
        <taxon>Eurotatoria</taxon>
        <taxon>Monogononta</taxon>
        <taxon>Pseudotrocha</taxon>
        <taxon>Ploima</taxon>
        <taxon>Brachionidae</taxon>
        <taxon>Brachionus</taxon>
    </lineage>
</organism>
<protein>
    <submittedName>
        <fullName evidence="1">Uncharacterized protein</fullName>
    </submittedName>
</protein>
<reference evidence="1 2" key="1">
    <citation type="journal article" date="2018" name="Sci. Rep.">
        <title>Genomic signatures of local adaptation to the degree of environmental predictability in rotifers.</title>
        <authorList>
            <person name="Franch-Gras L."/>
            <person name="Hahn C."/>
            <person name="Garcia-Roger E.M."/>
            <person name="Carmona M.J."/>
            <person name="Serra M."/>
            <person name="Gomez A."/>
        </authorList>
    </citation>
    <scope>NUCLEOTIDE SEQUENCE [LARGE SCALE GENOMIC DNA]</scope>
    <source>
        <strain evidence="1">HYR1</strain>
    </source>
</reference>
<dbReference type="Proteomes" id="UP000276133">
    <property type="component" value="Unassembled WGS sequence"/>
</dbReference>
<gene>
    <name evidence="1" type="ORF">BpHYR1_044203</name>
</gene>
<comment type="caution">
    <text evidence="1">The sequence shown here is derived from an EMBL/GenBank/DDBJ whole genome shotgun (WGS) entry which is preliminary data.</text>
</comment>
<accession>A0A3M7PAT0</accession>
<dbReference type="AlphaFoldDB" id="A0A3M7PAT0"/>
<dbReference type="EMBL" id="REGN01012303">
    <property type="protein sequence ID" value="RMZ96143.1"/>
    <property type="molecule type" value="Genomic_DNA"/>
</dbReference>
<proteinExistence type="predicted"/>
<name>A0A3M7PAT0_BRAPC</name>